<dbReference type="GO" id="GO:0016887">
    <property type="term" value="F:ATP hydrolysis activity"/>
    <property type="evidence" value="ECO:0007669"/>
    <property type="project" value="InterPro"/>
</dbReference>
<reference evidence="5 7" key="2">
    <citation type="submission" date="2019-11" db="EMBL/GenBank/DDBJ databases">
        <title>Streptococcis sp. isolated from the respiratory tract of Marmot.</title>
        <authorList>
            <person name="Zhang G."/>
        </authorList>
    </citation>
    <scope>NUCLEOTIDE SEQUENCE [LARGE SCALE GENOMIC DNA]</scope>
    <source>
        <strain evidence="5">Zg-86</strain>
        <strain evidence="7">zg-86</strain>
    </source>
</reference>
<dbReference type="GO" id="GO:0005524">
    <property type="term" value="F:ATP binding"/>
    <property type="evidence" value="ECO:0007669"/>
    <property type="project" value="UniProtKB-KW"/>
</dbReference>
<protein>
    <submittedName>
        <fullName evidence="6">ATP-binding cassette domain-containing protein</fullName>
    </submittedName>
</protein>
<dbReference type="EMBL" id="WUBJ01000004">
    <property type="protein sequence ID" value="MWV56137.1"/>
    <property type="molecule type" value="Genomic_DNA"/>
</dbReference>
<keyword evidence="1" id="KW-0547">Nucleotide-binding</keyword>
<dbReference type="Proteomes" id="UP000435060">
    <property type="component" value="Unassembled WGS sequence"/>
</dbReference>
<dbReference type="SUPFAM" id="SSF52540">
    <property type="entry name" value="P-loop containing nucleoside triphosphate hydrolases"/>
    <property type="match status" value="2"/>
</dbReference>
<keyword evidence="2 6" id="KW-0067">ATP-binding</keyword>
<dbReference type="NCBIfam" id="NF000355">
    <property type="entry name" value="ribo_prot_ABC_F"/>
    <property type="match status" value="1"/>
</dbReference>
<sequence>MEVISCINLQKEVEGRELVTIPHLEVQSGQRIGLVGENGIGKSSLLKIFIGADEEYSGQVWIRSDWAYVPQLKEASSLSGGEQTLKAIKKALSQRAGILFLDEPTASMDQENRQWLIHQLRRYKGTVIVVSHDRYFLNQVVDHIWLLAEQTITSYVGNYQAFEEARKKEREQQEQAYQHYRQTVNHLRDVAQTRKQRADKLTKRKKGRSSSEWKVQSQMGSYDSQAKAMAKGAKAIEKRIERLEKIRQPRKEAWAKLEMKGVIEQDIHTLFRLEAGQIRIDGQRLFDYPLFSMQKGDRLALTGRNGSGKTTFIRQLVRKELAGYFSEKLAIAYFAQDLQDLDETQSAFENAASCSVQDRVTILNLLAMLGIRYEKARQKVAVLSGGERVRLSLAKTLLSDHHLLILDEPTNFLDLTTILALEQFLKDYKGSLIVISHDQAFVANVTNQTWNIENGVLKQVSHGHRLDKK</sequence>
<dbReference type="PROSITE" id="PS00211">
    <property type="entry name" value="ABC_TRANSPORTER_1"/>
    <property type="match status" value="1"/>
</dbReference>
<dbReference type="InterPro" id="IPR003593">
    <property type="entry name" value="AAA+_ATPase"/>
</dbReference>
<comment type="caution">
    <text evidence="6">The sequence shown here is derived from an EMBL/GenBank/DDBJ whole genome shotgun (WGS) entry which is preliminary data.</text>
</comment>
<dbReference type="InterPro" id="IPR027417">
    <property type="entry name" value="P-loop_NTPase"/>
</dbReference>
<dbReference type="InterPro" id="IPR003439">
    <property type="entry name" value="ABC_transporter-like_ATP-bd"/>
</dbReference>
<evidence type="ECO:0000313" key="6">
    <source>
        <dbReference type="EMBL" id="MWV56137.1"/>
    </source>
</evidence>
<dbReference type="PROSITE" id="PS50893">
    <property type="entry name" value="ABC_TRANSPORTER_2"/>
    <property type="match status" value="2"/>
</dbReference>
<evidence type="ECO:0000256" key="1">
    <source>
        <dbReference type="ARBA" id="ARBA00022741"/>
    </source>
</evidence>
<dbReference type="AlphaFoldDB" id="A0A6I4RH33"/>
<dbReference type="SMART" id="SM00382">
    <property type="entry name" value="AAA"/>
    <property type="match status" value="2"/>
</dbReference>
<gene>
    <name evidence="5" type="ORF">GGG87_03915</name>
    <name evidence="6" type="ORF">GGH11_03955</name>
</gene>
<reference evidence="6 8" key="1">
    <citation type="submission" date="2019-10" db="EMBL/GenBank/DDBJ databases">
        <title>Streptococcis sp, isolated from the respiratory tract of Marmot.</title>
        <authorList>
            <person name="Zhang G."/>
        </authorList>
    </citation>
    <scope>NUCLEOTIDE SEQUENCE [LARGE SCALE GENOMIC DNA]</scope>
    <source>
        <strain evidence="8">zg-70</strain>
        <strain evidence="6">Zg-70</strain>
    </source>
</reference>
<feature type="domain" description="ABC transporter" evidence="4">
    <location>
        <begin position="4"/>
        <end position="174"/>
    </location>
</feature>
<dbReference type="CDD" id="cd03221">
    <property type="entry name" value="ABCF_EF-3"/>
    <property type="match status" value="2"/>
</dbReference>
<evidence type="ECO:0000313" key="5">
    <source>
        <dbReference type="EMBL" id="MTB64149.1"/>
    </source>
</evidence>
<feature type="region of interest" description="Disordered" evidence="3">
    <location>
        <begin position="193"/>
        <end position="220"/>
    </location>
</feature>
<dbReference type="RefSeq" id="WP_154608200.1">
    <property type="nucleotide sequence ID" value="NZ_CP072115.1"/>
</dbReference>
<dbReference type="Proteomes" id="UP000435423">
    <property type="component" value="Unassembled WGS sequence"/>
</dbReference>
<evidence type="ECO:0000313" key="8">
    <source>
        <dbReference type="Proteomes" id="UP000435423"/>
    </source>
</evidence>
<feature type="domain" description="ABC transporter" evidence="4">
    <location>
        <begin position="262"/>
        <end position="469"/>
    </location>
</feature>
<keyword evidence="7" id="KW-1185">Reference proteome</keyword>
<dbReference type="InterPro" id="IPR017871">
    <property type="entry name" value="ABC_transporter-like_CS"/>
</dbReference>
<dbReference type="PANTHER" id="PTHR42855:SF2">
    <property type="entry name" value="DRUG RESISTANCE ABC TRANSPORTER,ATP-BINDING PROTEIN"/>
    <property type="match status" value="1"/>
</dbReference>
<dbReference type="InterPro" id="IPR051309">
    <property type="entry name" value="ABCF_ATPase"/>
</dbReference>
<proteinExistence type="predicted"/>
<dbReference type="Pfam" id="PF00005">
    <property type="entry name" value="ABC_tran"/>
    <property type="match status" value="2"/>
</dbReference>
<dbReference type="Gene3D" id="3.40.50.300">
    <property type="entry name" value="P-loop containing nucleotide triphosphate hydrolases"/>
    <property type="match status" value="3"/>
</dbReference>
<evidence type="ECO:0000256" key="2">
    <source>
        <dbReference type="ARBA" id="ARBA00022840"/>
    </source>
</evidence>
<dbReference type="EMBL" id="WLCG01000004">
    <property type="protein sequence ID" value="MTB64149.1"/>
    <property type="molecule type" value="Genomic_DNA"/>
</dbReference>
<evidence type="ECO:0000256" key="3">
    <source>
        <dbReference type="SAM" id="MobiDB-lite"/>
    </source>
</evidence>
<dbReference type="PANTHER" id="PTHR42855">
    <property type="entry name" value="ABC TRANSPORTER ATP-BINDING SUBUNIT"/>
    <property type="match status" value="1"/>
</dbReference>
<accession>A0A6I4RH33</accession>
<evidence type="ECO:0000259" key="4">
    <source>
        <dbReference type="PROSITE" id="PS50893"/>
    </source>
</evidence>
<evidence type="ECO:0000313" key="7">
    <source>
        <dbReference type="Proteomes" id="UP000435060"/>
    </source>
</evidence>
<name>A0A6I4RH33_9STRE</name>
<feature type="compositionally biased region" description="Polar residues" evidence="3">
    <location>
        <begin position="210"/>
        <end position="220"/>
    </location>
</feature>
<organism evidence="6 8">
    <name type="scientific">Streptococcus zhangguiae</name>
    <dbReference type="NCBI Taxonomy" id="2664091"/>
    <lineage>
        <taxon>Bacteria</taxon>
        <taxon>Bacillati</taxon>
        <taxon>Bacillota</taxon>
        <taxon>Bacilli</taxon>
        <taxon>Lactobacillales</taxon>
        <taxon>Streptococcaceae</taxon>
        <taxon>Streptococcus</taxon>
    </lineage>
</organism>